<feature type="compositionally biased region" description="Polar residues" evidence="5">
    <location>
        <begin position="137"/>
        <end position="146"/>
    </location>
</feature>
<dbReference type="Proteomes" id="UP001211065">
    <property type="component" value="Unassembled WGS sequence"/>
</dbReference>
<dbReference type="GO" id="GO:0008270">
    <property type="term" value="F:zinc ion binding"/>
    <property type="evidence" value="ECO:0007669"/>
    <property type="project" value="UniProtKB-KW"/>
</dbReference>
<sequence>MPDGSVLILRENPKPEAIKYNSIMTEDNLPPRIRPLNGKKCDFTENELTEARKLRQKDPGTWTIVKLSDKFNVELDMVRLRCPAPKEYSRAIRKLNDEIFENRDLAAKKRIIERIRRKATCKQQQPLQPAEHHLDIQPQQKSTSPKSVLISLKDNKFVMFKSREPVNKIKPHTVFKSPLTDNAKKEHSAFCLKSILKVHHTNVSSKVLEVDIKEDKMLRKKRKNSTSLDKENVKLMKDCNQPEKTILLNIEEEIQPKEFVVEDNRSIDSNENSKLKDSIEENFQTQKPLKEKDIVNHSCVVCLKDINVIKRCSRCKNDDFYCGVSCQQTHWNHHKKNCLKLLN</sequence>
<dbReference type="AlphaFoldDB" id="A0AAD5U4G9"/>
<feature type="domain" description="MYND-type" evidence="6">
    <location>
        <begin position="299"/>
        <end position="338"/>
    </location>
</feature>
<evidence type="ECO:0000256" key="1">
    <source>
        <dbReference type="ARBA" id="ARBA00022723"/>
    </source>
</evidence>
<reference evidence="7" key="1">
    <citation type="submission" date="2020-05" db="EMBL/GenBank/DDBJ databases">
        <title>Phylogenomic resolution of chytrid fungi.</title>
        <authorList>
            <person name="Stajich J.E."/>
            <person name="Amses K."/>
            <person name="Simmons R."/>
            <person name="Seto K."/>
            <person name="Myers J."/>
            <person name="Bonds A."/>
            <person name="Quandt C.A."/>
            <person name="Barry K."/>
            <person name="Liu P."/>
            <person name="Grigoriev I."/>
            <person name="Longcore J.E."/>
            <person name="James T.Y."/>
        </authorList>
    </citation>
    <scope>NUCLEOTIDE SEQUENCE</scope>
    <source>
        <strain evidence="7">JEL0476</strain>
    </source>
</reference>
<name>A0AAD5U4G9_9FUNG</name>
<feature type="region of interest" description="Disordered" evidence="5">
    <location>
        <begin position="120"/>
        <end position="146"/>
    </location>
</feature>
<gene>
    <name evidence="7" type="ORF">HK099_002365</name>
</gene>
<keyword evidence="8" id="KW-1185">Reference proteome</keyword>
<evidence type="ECO:0000256" key="4">
    <source>
        <dbReference type="PROSITE-ProRule" id="PRU00134"/>
    </source>
</evidence>
<keyword evidence="3" id="KW-0862">Zinc</keyword>
<dbReference type="Gene3D" id="6.10.140.2220">
    <property type="match status" value="1"/>
</dbReference>
<dbReference type="Pfam" id="PF12824">
    <property type="entry name" value="MRP-L20"/>
    <property type="match status" value="1"/>
</dbReference>
<evidence type="ECO:0000259" key="6">
    <source>
        <dbReference type="PROSITE" id="PS50865"/>
    </source>
</evidence>
<evidence type="ECO:0000256" key="2">
    <source>
        <dbReference type="ARBA" id="ARBA00022771"/>
    </source>
</evidence>
<evidence type="ECO:0000313" key="8">
    <source>
        <dbReference type="Proteomes" id="UP001211065"/>
    </source>
</evidence>
<dbReference type="EMBL" id="JADGJW010000178">
    <property type="protein sequence ID" value="KAJ3222377.1"/>
    <property type="molecule type" value="Genomic_DNA"/>
</dbReference>
<comment type="caution">
    <text evidence="7">The sequence shown here is derived from an EMBL/GenBank/DDBJ whole genome shotgun (WGS) entry which is preliminary data.</text>
</comment>
<evidence type="ECO:0000313" key="7">
    <source>
        <dbReference type="EMBL" id="KAJ3222377.1"/>
    </source>
</evidence>
<dbReference type="SUPFAM" id="SSF144232">
    <property type="entry name" value="HIT/MYND zinc finger-like"/>
    <property type="match status" value="1"/>
</dbReference>
<dbReference type="PROSITE" id="PS50865">
    <property type="entry name" value="ZF_MYND_2"/>
    <property type="match status" value="1"/>
</dbReference>
<proteinExistence type="predicted"/>
<evidence type="ECO:0000256" key="5">
    <source>
        <dbReference type="SAM" id="MobiDB-lite"/>
    </source>
</evidence>
<dbReference type="InterPro" id="IPR002893">
    <property type="entry name" value="Znf_MYND"/>
</dbReference>
<protein>
    <recommendedName>
        <fullName evidence="6">MYND-type domain-containing protein</fullName>
    </recommendedName>
</protein>
<keyword evidence="1" id="KW-0479">Metal-binding</keyword>
<keyword evidence="2 4" id="KW-0863">Zinc-finger</keyword>
<dbReference type="Pfam" id="PF01753">
    <property type="entry name" value="zf-MYND"/>
    <property type="match status" value="1"/>
</dbReference>
<organism evidence="7 8">
    <name type="scientific">Clydaea vesicula</name>
    <dbReference type="NCBI Taxonomy" id="447962"/>
    <lineage>
        <taxon>Eukaryota</taxon>
        <taxon>Fungi</taxon>
        <taxon>Fungi incertae sedis</taxon>
        <taxon>Chytridiomycota</taxon>
        <taxon>Chytridiomycota incertae sedis</taxon>
        <taxon>Chytridiomycetes</taxon>
        <taxon>Lobulomycetales</taxon>
        <taxon>Lobulomycetaceae</taxon>
        <taxon>Clydaea</taxon>
    </lineage>
</organism>
<accession>A0AAD5U4G9</accession>
<evidence type="ECO:0000256" key="3">
    <source>
        <dbReference type="ARBA" id="ARBA00022833"/>
    </source>
</evidence>